<comment type="similarity">
    <text evidence="1">Belongs to the peptidase S1 family.</text>
</comment>
<keyword evidence="3" id="KW-0645">Protease</keyword>
<dbReference type="InterPro" id="IPR018114">
    <property type="entry name" value="TRYPSIN_HIS"/>
</dbReference>
<protein>
    <recommendedName>
        <fullName evidence="5">Peptidase S1 domain-containing protein</fullName>
    </recommendedName>
</protein>
<evidence type="ECO:0000256" key="2">
    <source>
        <dbReference type="ARBA" id="ARBA00023157"/>
    </source>
</evidence>
<dbReference type="GO" id="GO:0006508">
    <property type="term" value="P:proteolysis"/>
    <property type="evidence" value="ECO:0007669"/>
    <property type="project" value="UniProtKB-KW"/>
</dbReference>
<evidence type="ECO:0000256" key="3">
    <source>
        <dbReference type="RuleBase" id="RU363034"/>
    </source>
</evidence>
<keyword evidence="3" id="KW-0378">Hydrolase</keyword>
<accession>A0A9W8A7N6</accession>
<feature type="domain" description="Peptidase S1" evidence="5">
    <location>
        <begin position="35"/>
        <end position="276"/>
    </location>
</feature>
<dbReference type="InterPro" id="IPR033116">
    <property type="entry name" value="TRYPSIN_SER"/>
</dbReference>
<dbReference type="SMART" id="SM00020">
    <property type="entry name" value="Tryp_SPc"/>
    <property type="match status" value="1"/>
</dbReference>
<gene>
    <name evidence="6" type="ORF">IWQ60_004727</name>
</gene>
<keyword evidence="4" id="KW-0732">Signal</keyword>
<evidence type="ECO:0000256" key="4">
    <source>
        <dbReference type="SAM" id="SignalP"/>
    </source>
</evidence>
<dbReference type="PROSITE" id="PS00134">
    <property type="entry name" value="TRYPSIN_HIS"/>
    <property type="match status" value="1"/>
</dbReference>
<name>A0A9W8A7N6_9FUNG</name>
<dbReference type="OrthoDB" id="6380398at2759"/>
<feature type="signal peptide" evidence="4">
    <location>
        <begin position="1"/>
        <end position="20"/>
    </location>
</feature>
<dbReference type="SUPFAM" id="SSF50494">
    <property type="entry name" value="Trypsin-like serine proteases"/>
    <property type="match status" value="1"/>
</dbReference>
<dbReference type="AlphaFoldDB" id="A0A9W8A7N6"/>
<keyword evidence="3" id="KW-0720">Serine protease</keyword>
<dbReference type="PRINTS" id="PR00722">
    <property type="entry name" value="CHYMOTRYPSIN"/>
</dbReference>
<dbReference type="CDD" id="cd00190">
    <property type="entry name" value="Tryp_SPc"/>
    <property type="match status" value="1"/>
</dbReference>
<organism evidence="6 7">
    <name type="scientific">Tieghemiomyces parasiticus</name>
    <dbReference type="NCBI Taxonomy" id="78921"/>
    <lineage>
        <taxon>Eukaryota</taxon>
        <taxon>Fungi</taxon>
        <taxon>Fungi incertae sedis</taxon>
        <taxon>Zoopagomycota</taxon>
        <taxon>Kickxellomycotina</taxon>
        <taxon>Dimargaritomycetes</taxon>
        <taxon>Dimargaritales</taxon>
        <taxon>Dimargaritaceae</taxon>
        <taxon>Tieghemiomyces</taxon>
    </lineage>
</organism>
<dbReference type="PROSITE" id="PS50240">
    <property type="entry name" value="TRYPSIN_DOM"/>
    <property type="match status" value="1"/>
</dbReference>
<dbReference type="InterPro" id="IPR001314">
    <property type="entry name" value="Peptidase_S1A"/>
</dbReference>
<evidence type="ECO:0000259" key="5">
    <source>
        <dbReference type="PROSITE" id="PS50240"/>
    </source>
</evidence>
<dbReference type="Proteomes" id="UP001150569">
    <property type="component" value="Unassembled WGS sequence"/>
</dbReference>
<dbReference type="InterPro" id="IPR043504">
    <property type="entry name" value="Peptidase_S1_PA_chymotrypsin"/>
</dbReference>
<reference evidence="6" key="1">
    <citation type="submission" date="2022-07" db="EMBL/GenBank/DDBJ databases">
        <title>Phylogenomic reconstructions and comparative analyses of Kickxellomycotina fungi.</title>
        <authorList>
            <person name="Reynolds N.K."/>
            <person name="Stajich J.E."/>
            <person name="Barry K."/>
            <person name="Grigoriev I.V."/>
            <person name="Crous P."/>
            <person name="Smith M.E."/>
        </authorList>
    </citation>
    <scope>NUCLEOTIDE SEQUENCE</scope>
    <source>
        <strain evidence="6">RSA 861</strain>
    </source>
</reference>
<dbReference type="InterPro" id="IPR001254">
    <property type="entry name" value="Trypsin_dom"/>
</dbReference>
<dbReference type="EMBL" id="JANBPT010000236">
    <property type="protein sequence ID" value="KAJ1925167.1"/>
    <property type="molecule type" value="Genomic_DNA"/>
</dbReference>
<dbReference type="GO" id="GO:0004252">
    <property type="term" value="F:serine-type endopeptidase activity"/>
    <property type="evidence" value="ECO:0007669"/>
    <property type="project" value="InterPro"/>
</dbReference>
<dbReference type="PANTHER" id="PTHR24276:SF91">
    <property type="entry name" value="AT26814P-RELATED"/>
    <property type="match status" value="1"/>
</dbReference>
<sequence>MRAPLTTIPALGLLLAMAQAAPTTTPLKASSFGRIIGGSKVNGRPYPFAVALSVVSKGTLGLCGGSLISDRYVLTAAHCLTDRQSGTPISASAVTAGVGSNSVKQASVYRIRKVSVHPDYDYTKLRNDIALLRLEKAVKLNGGTRVVALANSQIKDGDVLLAVGWGKTSNTGRATDDLRQVEITVGPTGDCHAADSDFTSQNGPQLCAAHNEGHDTCQGDSGGPLLYNNGRTYQLAGLTSYGRNPGSTTADCGTNTVAAFYTRPAYYVDWIARTTGITKQRLLGQA</sequence>
<dbReference type="PROSITE" id="PS00135">
    <property type="entry name" value="TRYPSIN_SER"/>
    <property type="match status" value="1"/>
</dbReference>
<dbReference type="InterPro" id="IPR050430">
    <property type="entry name" value="Peptidase_S1"/>
</dbReference>
<dbReference type="FunFam" id="2.40.10.10:FF:000068">
    <property type="entry name" value="transmembrane protease serine 2"/>
    <property type="match status" value="1"/>
</dbReference>
<dbReference type="InterPro" id="IPR009003">
    <property type="entry name" value="Peptidase_S1_PA"/>
</dbReference>
<proteinExistence type="inferred from homology"/>
<evidence type="ECO:0000313" key="7">
    <source>
        <dbReference type="Proteomes" id="UP001150569"/>
    </source>
</evidence>
<keyword evidence="2" id="KW-1015">Disulfide bond</keyword>
<evidence type="ECO:0000256" key="1">
    <source>
        <dbReference type="ARBA" id="ARBA00007664"/>
    </source>
</evidence>
<feature type="chain" id="PRO_5040934410" description="Peptidase S1 domain-containing protein" evidence="4">
    <location>
        <begin position="21"/>
        <end position="286"/>
    </location>
</feature>
<evidence type="ECO:0000313" key="6">
    <source>
        <dbReference type="EMBL" id="KAJ1925167.1"/>
    </source>
</evidence>
<comment type="caution">
    <text evidence="6">The sequence shown here is derived from an EMBL/GenBank/DDBJ whole genome shotgun (WGS) entry which is preliminary data.</text>
</comment>
<dbReference type="PANTHER" id="PTHR24276">
    <property type="entry name" value="POLYSERASE-RELATED"/>
    <property type="match status" value="1"/>
</dbReference>
<dbReference type="Pfam" id="PF00089">
    <property type="entry name" value="Trypsin"/>
    <property type="match status" value="1"/>
</dbReference>
<keyword evidence="7" id="KW-1185">Reference proteome</keyword>
<dbReference type="Gene3D" id="2.40.10.10">
    <property type="entry name" value="Trypsin-like serine proteases"/>
    <property type="match status" value="1"/>
</dbReference>